<dbReference type="SUPFAM" id="SSF53955">
    <property type="entry name" value="Lysozyme-like"/>
    <property type="match status" value="1"/>
</dbReference>
<evidence type="ECO:0000313" key="2">
    <source>
        <dbReference type="Proteomes" id="UP000199467"/>
    </source>
</evidence>
<dbReference type="RefSeq" id="WP_069901378.1">
    <property type="nucleotide sequence ID" value="NZ_FMZQ01000007.1"/>
</dbReference>
<dbReference type="PROSITE" id="PS51257">
    <property type="entry name" value="PROKAR_LIPOPROTEIN"/>
    <property type="match status" value="1"/>
</dbReference>
<sequence length="262" mass="27805">MKKHLMLLCLAIAMAGCDLAEKVGSQIAKLAGEEPVTLVFQPGYVVVSGGIPLAIIGQDACPKPDRLMQIIGGGADTSSNDCLVIPPSATEVSLTVVDMTSGKSSSERWTVTRSGDNDLRMHLFRENGEPVLVDTYAAQAKLLPKCATEAAQEFGAPVRVFQAMALAEQGKPGLNPSGGYGPMGFGEIAIPMAADGIGADIDAVKNDPCTNYRAAAWWLMKDVGDKTGDIWPAVTNYYYGKTDHSKTPAVDLVRAIYKRIEG</sequence>
<dbReference type="AlphaFoldDB" id="A0A1G6PZD5"/>
<evidence type="ECO:0000313" key="1">
    <source>
        <dbReference type="EMBL" id="SDC85439.1"/>
    </source>
</evidence>
<dbReference type="EMBL" id="FMZQ01000007">
    <property type="protein sequence ID" value="SDC85439.1"/>
    <property type="molecule type" value="Genomic_DNA"/>
</dbReference>
<organism evidence="1 2">
    <name type="scientific">Ectopseudomonas chengduensis</name>
    <dbReference type="NCBI Taxonomy" id="489632"/>
    <lineage>
        <taxon>Bacteria</taxon>
        <taxon>Pseudomonadati</taxon>
        <taxon>Pseudomonadota</taxon>
        <taxon>Gammaproteobacteria</taxon>
        <taxon>Pseudomonadales</taxon>
        <taxon>Pseudomonadaceae</taxon>
        <taxon>Ectopseudomonas</taxon>
    </lineage>
</organism>
<reference evidence="2" key="1">
    <citation type="submission" date="2016-10" db="EMBL/GenBank/DDBJ databases">
        <authorList>
            <person name="Varghese N."/>
            <person name="Submissions S."/>
        </authorList>
    </citation>
    <scope>NUCLEOTIDE SEQUENCE [LARGE SCALE GENOMIC DNA]</scope>
    <source>
        <strain evidence="2">DSM 26382</strain>
    </source>
</reference>
<dbReference type="Proteomes" id="UP000199467">
    <property type="component" value="Unassembled WGS sequence"/>
</dbReference>
<accession>A0A1G6PZD5</accession>
<gene>
    <name evidence="1" type="ORF">SAMN05216576_107172</name>
</gene>
<keyword evidence="2" id="KW-1185">Reference proteome</keyword>
<proteinExistence type="predicted"/>
<protein>
    <submittedName>
        <fullName evidence="1">Uncharacterized protein</fullName>
    </submittedName>
</protein>
<name>A0A1G6PZD5_9GAMM</name>
<dbReference type="InterPro" id="IPR023346">
    <property type="entry name" value="Lysozyme-like_dom_sf"/>
</dbReference>